<dbReference type="EMBL" id="LAZR01012091">
    <property type="protein sequence ID" value="KKM43591.1"/>
    <property type="molecule type" value="Genomic_DNA"/>
</dbReference>
<dbReference type="AlphaFoldDB" id="A0A0F9LMM6"/>
<name>A0A0F9LMM6_9ZZZZ</name>
<evidence type="ECO:0000313" key="1">
    <source>
        <dbReference type="EMBL" id="KKM43591.1"/>
    </source>
</evidence>
<organism evidence="1">
    <name type="scientific">marine sediment metagenome</name>
    <dbReference type="NCBI Taxonomy" id="412755"/>
    <lineage>
        <taxon>unclassified sequences</taxon>
        <taxon>metagenomes</taxon>
        <taxon>ecological metagenomes</taxon>
    </lineage>
</organism>
<protein>
    <submittedName>
        <fullName evidence="1">Uncharacterized protein</fullName>
    </submittedName>
</protein>
<proteinExistence type="predicted"/>
<reference evidence="1" key="1">
    <citation type="journal article" date="2015" name="Nature">
        <title>Complex archaea that bridge the gap between prokaryotes and eukaryotes.</title>
        <authorList>
            <person name="Spang A."/>
            <person name="Saw J.H."/>
            <person name="Jorgensen S.L."/>
            <person name="Zaremba-Niedzwiedzka K."/>
            <person name="Martijn J."/>
            <person name="Lind A.E."/>
            <person name="van Eijk R."/>
            <person name="Schleper C."/>
            <person name="Guy L."/>
            <person name="Ettema T.J."/>
        </authorList>
    </citation>
    <scope>NUCLEOTIDE SEQUENCE</scope>
</reference>
<gene>
    <name evidence="1" type="ORF">LCGC14_1562820</name>
</gene>
<comment type="caution">
    <text evidence="1">The sequence shown here is derived from an EMBL/GenBank/DDBJ whole genome shotgun (WGS) entry which is preliminary data.</text>
</comment>
<sequence length="97" mass="11446">MLKLIPQLMWKICLYSDEKDKMTEENLKTLKDLIDEDSFDVNVIMPDKLRQWAVEHIKDLSKEINPPNTPSTSLRIKNEGIIDWISENFNITKEDLK</sequence>
<accession>A0A0F9LMM6</accession>